<keyword evidence="3" id="KW-1185">Reference proteome</keyword>
<dbReference type="Proteomes" id="UP001226577">
    <property type="component" value="Unassembled WGS sequence"/>
</dbReference>
<comment type="caution">
    <text evidence="2">The sequence shown here is derived from an EMBL/GenBank/DDBJ whole genome shotgun (WGS) entry which is preliminary data.</text>
</comment>
<evidence type="ECO:0000313" key="3">
    <source>
        <dbReference type="Proteomes" id="UP001226577"/>
    </source>
</evidence>
<evidence type="ECO:0000313" key="2">
    <source>
        <dbReference type="EMBL" id="MDP9890168.1"/>
    </source>
</evidence>
<name>A0ABT9RZV2_9MICC</name>
<accession>A0ABT9RZV2</accession>
<organism evidence="2 3">
    <name type="scientific">Pseudarthrobacter enclensis</name>
    <dbReference type="NCBI Taxonomy" id="993070"/>
    <lineage>
        <taxon>Bacteria</taxon>
        <taxon>Bacillati</taxon>
        <taxon>Actinomycetota</taxon>
        <taxon>Actinomycetes</taxon>
        <taxon>Micrococcales</taxon>
        <taxon>Micrococcaceae</taxon>
        <taxon>Pseudarthrobacter</taxon>
    </lineage>
</organism>
<dbReference type="InterPro" id="IPR056695">
    <property type="entry name" value="DUF7793"/>
</dbReference>
<dbReference type="Pfam" id="PF25056">
    <property type="entry name" value="DUF7793"/>
    <property type="match status" value="1"/>
</dbReference>
<dbReference type="EMBL" id="JAUSRE010000023">
    <property type="protein sequence ID" value="MDP9890168.1"/>
    <property type="molecule type" value="Genomic_DNA"/>
</dbReference>
<sequence>MVEGGKGAVELQADGVIHLTWKPNVSIEAQDAHAAMAAVNEIAEGSEYPKLVEMVTVEAVSRQARAVFSVPSAAFRIASFGSGRVDHLLATFFFDVRVPVALPAISVHGPNP</sequence>
<gene>
    <name evidence="2" type="ORF">J2X98_003780</name>
</gene>
<dbReference type="RefSeq" id="WP_307311114.1">
    <property type="nucleotide sequence ID" value="NZ_JAUSRE010000023.1"/>
</dbReference>
<protein>
    <recommendedName>
        <fullName evidence="1">DUF7793 domain-containing protein</fullName>
    </recommendedName>
</protein>
<evidence type="ECO:0000259" key="1">
    <source>
        <dbReference type="Pfam" id="PF25056"/>
    </source>
</evidence>
<feature type="domain" description="DUF7793" evidence="1">
    <location>
        <begin position="12"/>
        <end position="96"/>
    </location>
</feature>
<dbReference type="Gene3D" id="3.40.1680.10">
    <property type="entry name" value="yp_829618.1 domain like"/>
    <property type="match status" value="1"/>
</dbReference>
<reference evidence="2 3" key="1">
    <citation type="submission" date="2023-07" db="EMBL/GenBank/DDBJ databases">
        <title>Sorghum-associated microbial communities from plants grown in Nebraska, USA.</title>
        <authorList>
            <person name="Schachtman D."/>
        </authorList>
    </citation>
    <scope>NUCLEOTIDE SEQUENCE [LARGE SCALE GENOMIC DNA]</scope>
    <source>
        <strain evidence="2 3">CC222</strain>
    </source>
</reference>
<proteinExistence type="predicted"/>